<feature type="region of interest" description="Disordered" evidence="1">
    <location>
        <begin position="124"/>
        <end position="151"/>
    </location>
</feature>
<reference evidence="3" key="1">
    <citation type="submission" date="2015-11" db="EMBL/GenBank/DDBJ databases">
        <authorList>
            <consortium name="Cross-ministerial Strategic Innovation Promotion Program (SIP) consortium"/>
            <person name="Tomihama T."/>
            <person name="Ikenaga M."/>
            <person name="Sakai M."/>
            <person name="Okubo T."/>
            <person name="Ikeda S."/>
        </authorList>
    </citation>
    <scope>NUCLEOTIDE SEQUENCE [LARGE SCALE GENOMIC DNA]</scope>
    <source>
        <strain evidence="3">S58</strain>
    </source>
</reference>
<name>A0A117EG58_STRSC</name>
<reference evidence="3" key="3">
    <citation type="submission" date="2016-02" db="EMBL/GenBank/DDBJ databases">
        <title>Draft genome of pathogenic Streptomyces sp. in Japan.</title>
        <authorList>
            <person name="Tomihama T."/>
            <person name="Ikenaga M."/>
            <person name="Sakai M."/>
            <person name="Okubo T."/>
            <person name="Ikeda S."/>
        </authorList>
    </citation>
    <scope>NUCLEOTIDE SEQUENCE [LARGE SCALE GENOMIC DNA]</scope>
    <source>
        <strain evidence="3">S58</strain>
    </source>
</reference>
<evidence type="ECO:0000313" key="2">
    <source>
        <dbReference type="EMBL" id="GAQ66603.1"/>
    </source>
</evidence>
<protein>
    <submittedName>
        <fullName evidence="2">Uncharacterized protein</fullName>
    </submittedName>
</protein>
<dbReference type="Proteomes" id="UP000067448">
    <property type="component" value="Unassembled WGS sequence"/>
</dbReference>
<dbReference type="AlphaFoldDB" id="A0A117EG58"/>
<reference evidence="2 3" key="2">
    <citation type="journal article" date="2016" name="Genome Announc.">
        <title>Draft Genome Sequences of Streptomyces scabiei S58, Streptomyces turgidiscabies T45, and Streptomyces acidiscabies a10, the Pathogens of Potato Common Scab, Isolated in Japan.</title>
        <authorList>
            <person name="Tomihama T."/>
            <person name="Nishi Y."/>
            <person name="Sakai M."/>
            <person name="Ikenaga M."/>
            <person name="Okubo T."/>
            <person name="Ikeda S."/>
        </authorList>
    </citation>
    <scope>NUCLEOTIDE SEQUENCE [LARGE SCALE GENOMIC DNA]</scope>
    <source>
        <strain evidence="2 3">S58</strain>
    </source>
</reference>
<evidence type="ECO:0000313" key="3">
    <source>
        <dbReference type="Proteomes" id="UP000067448"/>
    </source>
</evidence>
<proteinExistence type="predicted"/>
<comment type="caution">
    <text evidence="2">The sequence shown here is derived from an EMBL/GenBank/DDBJ whole genome shotgun (WGS) entry which is preliminary data.</text>
</comment>
<sequence length="151" mass="16263">MSGRLQQADPESRRLAHLTSTEIAGRIEDLYGAPLADLEAHAQDQPPGMLSALLGMHDDLALAERSIDVHRDHLARLIHPERQIGRHEVSHLLDGSRRLAEAVAVREVQAKSVLAVLQSLARVPVPAPSPPTPSLPVPAPPLPAQSTAHSR</sequence>
<gene>
    <name evidence="2" type="ORF">SsS58_07038</name>
</gene>
<dbReference type="EMBL" id="BCMM01000043">
    <property type="protein sequence ID" value="GAQ66603.1"/>
    <property type="molecule type" value="Genomic_DNA"/>
</dbReference>
<feature type="compositionally biased region" description="Pro residues" evidence="1">
    <location>
        <begin position="125"/>
        <end position="143"/>
    </location>
</feature>
<organism evidence="2 3">
    <name type="scientific">Streptomyces scabiei</name>
    <dbReference type="NCBI Taxonomy" id="1930"/>
    <lineage>
        <taxon>Bacteria</taxon>
        <taxon>Bacillati</taxon>
        <taxon>Actinomycetota</taxon>
        <taxon>Actinomycetes</taxon>
        <taxon>Kitasatosporales</taxon>
        <taxon>Streptomycetaceae</taxon>
        <taxon>Streptomyces</taxon>
    </lineage>
</organism>
<accession>A0A117EG58</accession>
<evidence type="ECO:0000256" key="1">
    <source>
        <dbReference type="SAM" id="MobiDB-lite"/>
    </source>
</evidence>